<keyword evidence="3" id="KW-1185">Reference proteome</keyword>
<comment type="caution">
    <text evidence="2">The sequence shown here is derived from an EMBL/GenBank/DDBJ whole genome shotgun (WGS) entry which is preliminary data.</text>
</comment>
<reference evidence="2 3" key="1">
    <citation type="submission" date="2022-03" db="EMBL/GenBank/DDBJ databases">
        <authorList>
            <person name="Nunn A."/>
            <person name="Chopra R."/>
            <person name="Nunn A."/>
            <person name="Contreras Garrido A."/>
        </authorList>
    </citation>
    <scope>NUCLEOTIDE SEQUENCE [LARGE SCALE GENOMIC DNA]</scope>
</reference>
<dbReference type="AlphaFoldDB" id="A0AAU9RKF8"/>
<feature type="transmembrane region" description="Helical" evidence="1">
    <location>
        <begin position="143"/>
        <end position="163"/>
    </location>
</feature>
<gene>
    <name evidence="2" type="ORF">TAV2_LOCUS4651</name>
</gene>
<keyword evidence="1" id="KW-1133">Transmembrane helix</keyword>
<keyword evidence="1" id="KW-0472">Membrane</keyword>
<proteinExistence type="predicted"/>
<accession>A0AAU9RKF8</accession>
<organism evidence="2 3">
    <name type="scientific">Thlaspi arvense</name>
    <name type="common">Field penny-cress</name>
    <dbReference type="NCBI Taxonomy" id="13288"/>
    <lineage>
        <taxon>Eukaryota</taxon>
        <taxon>Viridiplantae</taxon>
        <taxon>Streptophyta</taxon>
        <taxon>Embryophyta</taxon>
        <taxon>Tracheophyta</taxon>
        <taxon>Spermatophyta</taxon>
        <taxon>Magnoliopsida</taxon>
        <taxon>eudicotyledons</taxon>
        <taxon>Gunneridae</taxon>
        <taxon>Pentapetalae</taxon>
        <taxon>rosids</taxon>
        <taxon>malvids</taxon>
        <taxon>Brassicales</taxon>
        <taxon>Brassicaceae</taxon>
        <taxon>Thlaspideae</taxon>
        <taxon>Thlaspi</taxon>
    </lineage>
</organism>
<sequence length="350" mass="38708">MRSALQIASSFGYFRPNHLVSSRRLAAAVCRPPSPWRSPPQTRLALTPAATRVRAFSTGEADIESAEVEKVSKKPSVCTADELHYVSVSNSDWRLALWRYLPPPQAPPRNHPLLLLSGVGTNAIGYDLSPGALYCLSMLFDMLSFRICSILSALGCVFCLNLLRQGRLKRKLAAGKGNMADWRWTGLEIWAVKRKNSRKGKHHRFGGCPELRQSQLENFPLEGGGSISQGFDTWILEVRGAGLSTQASDSKAIEQSAHAISDQLEATAENVTDGVLCADQQSTIISSKSAESDISSIERELTGISTSWDESEVSVFFTTIEDFQKQLDLIVKYDWDFDHYLEEDIPAAVR</sequence>
<protein>
    <submittedName>
        <fullName evidence="2">Uncharacterized protein</fullName>
    </submittedName>
</protein>
<evidence type="ECO:0000313" key="2">
    <source>
        <dbReference type="EMBL" id="CAH2042094.1"/>
    </source>
</evidence>
<evidence type="ECO:0000313" key="3">
    <source>
        <dbReference type="Proteomes" id="UP000836841"/>
    </source>
</evidence>
<evidence type="ECO:0000256" key="1">
    <source>
        <dbReference type="SAM" id="Phobius"/>
    </source>
</evidence>
<keyword evidence="1" id="KW-0812">Transmembrane</keyword>
<dbReference type="Proteomes" id="UP000836841">
    <property type="component" value="Unassembled WGS sequence"/>
</dbReference>
<name>A0AAU9RKF8_THLAR</name>
<dbReference type="EMBL" id="CAJVSB020000156">
    <property type="protein sequence ID" value="CAH2042094.1"/>
    <property type="molecule type" value="Genomic_DNA"/>
</dbReference>
<dbReference type="PANTHER" id="PTHR11005">
    <property type="entry name" value="LYSOSOMAL ACID LIPASE-RELATED"/>
    <property type="match status" value="1"/>
</dbReference>